<keyword evidence="3" id="KW-1185">Reference proteome</keyword>
<reference evidence="2" key="1">
    <citation type="submission" date="2021-02" db="EMBL/GenBank/DDBJ databases">
        <authorList>
            <person name="Nowell W R."/>
        </authorList>
    </citation>
    <scope>NUCLEOTIDE SEQUENCE</scope>
</reference>
<evidence type="ECO:0000313" key="3">
    <source>
        <dbReference type="Proteomes" id="UP000663866"/>
    </source>
</evidence>
<dbReference type="Proteomes" id="UP000663866">
    <property type="component" value="Unassembled WGS sequence"/>
</dbReference>
<dbReference type="EMBL" id="CAJOBG010057066">
    <property type="protein sequence ID" value="CAF4525688.1"/>
    <property type="molecule type" value="Genomic_DNA"/>
</dbReference>
<name>A0A820XAA5_9BILA</name>
<organism evidence="2 3">
    <name type="scientific">Rotaria magnacalcarata</name>
    <dbReference type="NCBI Taxonomy" id="392030"/>
    <lineage>
        <taxon>Eukaryota</taxon>
        <taxon>Metazoa</taxon>
        <taxon>Spiralia</taxon>
        <taxon>Gnathifera</taxon>
        <taxon>Rotifera</taxon>
        <taxon>Eurotatoria</taxon>
        <taxon>Bdelloidea</taxon>
        <taxon>Philodinida</taxon>
        <taxon>Philodinidae</taxon>
        <taxon>Rotaria</taxon>
    </lineage>
</organism>
<gene>
    <name evidence="2" type="ORF">OVN521_LOCUS42066</name>
</gene>
<comment type="caution">
    <text evidence="2">The sequence shown here is derived from an EMBL/GenBank/DDBJ whole genome shotgun (WGS) entry which is preliminary data.</text>
</comment>
<feature type="region of interest" description="Disordered" evidence="1">
    <location>
        <begin position="1"/>
        <end position="40"/>
    </location>
</feature>
<sequence length="134" mass="15059">CAHPVYHSGKTKFGPKPSHPRADRKQTSREDEESDGVEDELRQSKAKALLNGVFELLDLPKVFDWRTMRTMRRNVTRAIEIIKETADEIVSTSASIQSSSMSLTVNETDILIDGIKILFKSSDYQGGKTDFLIS</sequence>
<proteinExistence type="predicted"/>
<evidence type="ECO:0000256" key="1">
    <source>
        <dbReference type="SAM" id="MobiDB-lite"/>
    </source>
</evidence>
<accession>A0A820XAA5</accession>
<evidence type="ECO:0000313" key="2">
    <source>
        <dbReference type="EMBL" id="CAF4525688.1"/>
    </source>
</evidence>
<protein>
    <submittedName>
        <fullName evidence="2">Uncharacterized protein</fullName>
    </submittedName>
</protein>
<feature type="compositionally biased region" description="Basic and acidic residues" evidence="1">
    <location>
        <begin position="20"/>
        <end position="29"/>
    </location>
</feature>
<feature type="non-terminal residue" evidence="2">
    <location>
        <position position="1"/>
    </location>
</feature>
<dbReference type="AlphaFoldDB" id="A0A820XAA5"/>